<feature type="region of interest" description="Disordered" evidence="1">
    <location>
        <begin position="290"/>
        <end position="341"/>
    </location>
</feature>
<reference evidence="2" key="1">
    <citation type="submission" date="2021-03" db="EMBL/GenBank/DDBJ databases">
        <authorList>
            <person name="Li Z."/>
            <person name="Yang C."/>
        </authorList>
    </citation>
    <scope>NUCLEOTIDE SEQUENCE</scope>
    <source>
        <strain evidence="2">Dzin_1.0</strain>
        <tissue evidence="2">Leaf</tissue>
    </source>
</reference>
<feature type="region of interest" description="Disordered" evidence="1">
    <location>
        <begin position="206"/>
        <end position="244"/>
    </location>
</feature>
<accession>A0A9D5CRB2</accession>
<sequence>MADAPGVESRPKRILEGFEGEVDGEKRMRVENSETASEGTRTYNSECSNILEGKCDGQGQGNHARVETSSQITEENVPAHLDIPINVPAVNRFLEPNVGISSLGNADGCQPSAKHGSNATSRHHEEMHGPYLPTKSNKDCHSLTRTLVGPKVGITDASRTVEHNPFYPYKKLGKVKSTDASECGSTTGPLEESEPLRMWKEMKQNGFLSSSHGGIPVPKQRGRQTRKKKNDDHKKRTETAKKEQANKLTKIAAPSGLLSGLNPGIINHVRNSKQVHSIIEAIVRSEKLDGHLQNRFPDQEGTVNKENAERRKKQNHTHNVSASQLNPSSSNSDYSMSSFSQHTSELNDDTLTLKLSSNVTMKSEDGSSGLINDPSENLDVISSLSLKAASVASQWLELLQQDIKGRLAALRRSKKRVRNVIQVELPYVLSTEFSSNQENNPCFEQFNEAGDSKTTIHNMHVRRWKSLFSQMDRALTEEGKYLENWLRQVQEMQLHCDKGLKYASSDGLRLFDPLVDTRPKKPDALERECAVRAAAASIYSTSNLTMTKENVPCF</sequence>
<dbReference type="PANTHER" id="PTHR33924">
    <property type="entry name" value="CATION-TRANSPORTING ATPASE"/>
    <property type="match status" value="1"/>
</dbReference>
<dbReference type="OrthoDB" id="1930341at2759"/>
<organism evidence="2 3">
    <name type="scientific">Dioscorea zingiberensis</name>
    <dbReference type="NCBI Taxonomy" id="325984"/>
    <lineage>
        <taxon>Eukaryota</taxon>
        <taxon>Viridiplantae</taxon>
        <taxon>Streptophyta</taxon>
        <taxon>Embryophyta</taxon>
        <taxon>Tracheophyta</taxon>
        <taxon>Spermatophyta</taxon>
        <taxon>Magnoliopsida</taxon>
        <taxon>Liliopsida</taxon>
        <taxon>Dioscoreales</taxon>
        <taxon>Dioscoreaceae</taxon>
        <taxon>Dioscorea</taxon>
    </lineage>
</organism>
<evidence type="ECO:0000256" key="1">
    <source>
        <dbReference type="SAM" id="MobiDB-lite"/>
    </source>
</evidence>
<proteinExistence type="predicted"/>
<protein>
    <submittedName>
        <fullName evidence="2">Uncharacterized protein</fullName>
    </submittedName>
</protein>
<evidence type="ECO:0000313" key="3">
    <source>
        <dbReference type="Proteomes" id="UP001085076"/>
    </source>
</evidence>
<feature type="compositionally biased region" description="Low complexity" evidence="1">
    <location>
        <begin position="319"/>
        <end position="340"/>
    </location>
</feature>
<dbReference type="EMBL" id="JAGGNH010000003">
    <property type="protein sequence ID" value="KAJ0978396.1"/>
    <property type="molecule type" value="Genomic_DNA"/>
</dbReference>
<dbReference type="PANTHER" id="PTHR33924:SF5">
    <property type="entry name" value="CATION-TRANSPORTING ATPASE"/>
    <property type="match status" value="1"/>
</dbReference>
<comment type="caution">
    <text evidence="2">The sequence shown here is derived from an EMBL/GenBank/DDBJ whole genome shotgun (WGS) entry which is preliminary data.</text>
</comment>
<keyword evidence="3" id="KW-1185">Reference proteome</keyword>
<dbReference type="Proteomes" id="UP001085076">
    <property type="component" value="Miscellaneous, Linkage group lg03"/>
</dbReference>
<feature type="compositionally biased region" description="Basic and acidic residues" evidence="1">
    <location>
        <begin position="229"/>
        <end position="244"/>
    </location>
</feature>
<reference evidence="2" key="2">
    <citation type="journal article" date="2022" name="Hortic Res">
        <title>The genome of Dioscorea zingiberensis sheds light on the biosynthesis, origin and evolution of the medicinally important diosgenin saponins.</title>
        <authorList>
            <person name="Li Y."/>
            <person name="Tan C."/>
            <person name="Li Z."/>
            <person name="Guo J."/>
            <person name="Li S."/>
            <person name="Chen X."/>
            <person name="Wang C."/>
            <person name="Dai X."/>
            <person name="Yang H."/>
            <person name="Song W."/>
            <person name="Hou L."/>
            <person name="Xu J."/>
            <person name="Tong Z."/>
            <person name="Xu A."/>
            <person name="Yuan X."/>
            <person name="Wang W."/>
            <person name="Yang Q."/>
            <person name="Chen L."/>
            <person name="Sun Z."/>
            <person name="Wang K."/>
            <person name="Pan B."/>
            <person name="Chen J."/>
            <person name="Bao Y."/>
            <person name="Liu F."/>
            <person name="Qi X."/>
            <person name="Gang D.R."/>
            <person name="Wen J."/>
            <person name="Li J."/>
        </authorList>
    </citation>
    <scope>NUCLEOTIDE SEQUENCE</scope>
    <source>
        <strain evidence="2">Dzin_1.0</strain>
    </source>
</reference>
<name>A0A9D5CRB2_9LILI</name>
<gene>
    <name evidence="2" type="ORF">J5N97_013870</name>
</gene>
<evidence type="ECO:0000313" key="2">
    <source>
        <dbReference type="EMBL" id="KAJ0978396.1"/>
    </source>
</evidence>
<feature type="region of interest" description="Disordered" evidence="1">
    <location>
        <begin position="105"/>
        <end position="138"/>
    </location>
</feature>
<dbReference type="AlphaFoldDB" id="A0A9D5CRB2"/>